<evidence type="ECO:0000256" key="3">
    <source>
        <dbReference type="ARBA" id="ARBA00022475"/>
    </source>
</evidence>
<comment type="caution">
    <text evidence="9">The sequence shown here is derived from an EMBL/GenBank/DDBJ whole genome shotgun (WGS) entry which is preliminary data.</text>
</comment>
<keyword evidence="2 7" id="KW-0813">Transport</keyword>
<feature type="transmembrane region" description="Helical" evidence="7">
    <location>
        <begin position="173"/>
        <end position="191"/>
    </location>
</feature>
<keyword evidence="3" id="KW-1003">Cell membrane</keyword>
<evidence type="ECO:0000256" key="7">
    <source>
        <dbReference type="RuleBase" id="RU363032"/>
    </source>
</evidence>
<dbReference type="Pfam" id="PF19300">
    <property type="entry name" value="BPD_transp_1_N"/>
    <property type="match status" value="1"/>
</dbReference>
<dbReference type="Pfam" id="PF00528">
    <property type="entry name" value="BPD_transp_1"/>
    <property type="match status" value="1"/>
</dbReference>
<dbReference type="SUPFAM" id="SSF161098">
    <property type="entry name" value="MetI-like"/>
    <property type="match status" value="1"/>
</dbReference>
<feature type="transmembrane region" description="Helical" evidence="7">
    <location>
        <begin position="131"/>
        <end position="153"/>
    </location>
</feature>
<gene>
    <name evidence="9" type="ORF">FYJ76_15055</name>
</gene>
<keyword evidence="5 7" id="KW-1133">Transmembrane helix</keyword>
<dbReference type="CDD" id="cd06261">
    <property type="entry name" value="TM_PBP2"/>
    <property type="match status" value="1"/>
</dbReference>
<dbReference type="PROSITE" id="PS50928">
    <property type="entry name" value="ABC_TM1"/>
    <property type="match status" value="1"/>
</dbReference>
<dbReference type="GO" id="GO:0071916">
    <property type="term" value="F:dipeptide transmembrane transporter activity"/>
    <property type="evidence" value="ECO:0007669"/>
    <property type="project" value="TreeGrafter"/>
</dbReference>
<evidence type="ECO:0000256" key="6">
    <source>
        <dbReference type="ARBA" id="ARBA00023136"/>
    </source>
</evidence>
<evidence type="ECO:0000256" key="4">
    <source>
        <dbReference type="ARBA" id="ARBA00022692"/>
    </source>
</evidence>
<protein>
    <submittedName>
        <fullName evidence="9">ABC transporter permease</fullName>
    </submittedName>
</protein>
<evidence type="ECO:0000259" key="8">
    <source>
        <dbReference type="PROSITE" id="PS50928"/>
    </source>
</evidence>
<dbReference type="InterPro" id="IPR035906">
    <property type="entry name" value="MetI-like_sf"/>
</dbReference>
<evidence type="ECO:0000313" key="9">
    <source>
        <dbReference type="EMBL" id="MST93232.1"/>
    </source>
</evidence>
<dbReference type="Gene3D" id="1.10.3720.10">
    <property type="entry name" value="MetI-like"/>
    <property type="match status" value="1"/>
</dbReference>
<dbReference type="RefSeq" id="WP_055081396.1">
    <property type="nucleotide sequence ID" value="NZ_JAFHCL010000018.1"/>
</dbReference>
<dbReference type="InterPro" id="IPR045621">
    <property type="entry name" value="BPD_transp_1_N"/>
</dbReference>
<dbReference type="AlphaFoldDB" id="A0A6I2U6A7"/>
<dbReference type="InterPro" id="IPR000515">
    <property type="entry name" value="MetI-like"/>
</dbReference>
<feature type="transmembrane region" description="Helical" evidence="7">
    <location>
        <begin position="9"/>
        <end position="30"/>
    </location>
</feature>
<proteinExistence type="inferred from homology"/>
<reference evidence="9 10" key="1">
    <citation type="submission" date="2019-08" db="EMBL/GenBank/DDBJ databases">
        <title>In-depth cultivation of the pig gut microbiome towards novel bacterial diversity and tailored functional studies.</title>
        <authorList>
            <person name="Wylensek D."/>
            <person name="Hitch T.C.A."/>
            <person name="Clavel T."/>
        </authorList>
    </citation>
    <scope>NUCLEOTIDE SEQUENCE [LARGE SCALE GENOMIC DNA]</scope>
    <source>
        <strain evidence="9 10">WCA3-601-WT-6J</strain>
    </source>
</reference>
<comment type="similarity">
    <text evidence="7">Belongs to the binding-protein-dependent transport system permease family.</text>
</comment>
<keyword evidence="6 7" id="KW-0472">Membrane</keyword>
<dbReference type="EMBL" id="VUNJ01000022">
    <property type="protein sequence ID" value="MST93232.1"/>
    <property type="molecule type" value="Genomic_DNA"/>
</dbReference>
<sequence>MLKYTIKRVLMLIPTIIGITLFIYLIMSFVPGDPAELLSPPEATAEEVEVLRAELGLDKPVLVQYVNYMWDILHGDFGVSWFTKQPVIDEIVNRMPYTLSLGVLSTLIASIISIPLGTLTAVKHNTLADYIVTFLCLLFAAMPGFWLAIILQIYLSLQTGWFPAYGMGTMRHFVLPVIAVCAASVATNIRSTRTWVLDVIRSDYVRTARAKGASEVVVIMKHALRNALLPIVTGFGSAFAGVLGGSVVIETVFAIPGISTYLTSAVKTRDMPIIMGCILVISVFVGVVNLLVDLMYSVIDPRVKYE</sequence>
<name>A0A6I2U6A7_9FIRM</name>
<dbReference type="GO" id="GO:0005886">
    <property type="term" value="C:plasma membrane"/>
    <property type="evidence" value="ECO:0007669"/>
    <property type="project" value="UniProtKB-SubCell"/>
</dbReference>
<evidence type="ECO:0000256" key="1">
    <source>
        <dbReference type="ARBA" id="ARBA00004651"/>
    </source>
</evidence>
<comment type="subcellular location">
    <subcellularLocation>
        <location evidence="1 7">Cell membrane</location>
        <topology evidence="1 7">Multi-pass membrane protein</topology>
    </subcellularLocation>
</comment>
<dbReference type="Proteomes" id="UP000431913">
    <property type="component" value="Unassembled WGS sequence"/>
</dbReference>
<organism evidence="9 10">
    <name type="scientific">Ruthenibacterium lactatiformans</name>
    <dbReference type="NCBI Taxonomy" id="1550024"/>
    <lineage>
        <taxon>Bacteria</taxon>
        <taxon>Bacillati</taxon>
        <taxon>Bacillota</taxon>
        <taxon>Clostridia</taxon>
        <taxon>Eubacteriales</taxon>
        <taxon>Oscillospiraceae</taxon>
        <taxon>Ruthenibacterium</taxon>
    </lineage>
</organism>
<evidence type="ECO:0000256" key="5">
    <source>
        <dbReference type="ARBA" id="ARBA00022989"/>
    </source>
</evidence>
<evidence type="ECO:0000256" key="2">
    <source>
        <dbReference type="ARBA" id="ARBA00022448"/>
    </source>
</evidence>
<dbReference type="PANTHER" id="PTHR43163">
    <property type="entry name" value="DIPEPTIDE TRANSPORT SYSTEM PERMEASE PROTEIN DPPB-RELATED"/>
    <property type="match status" value="1"/>
</dbReference>
<feature type="domain" description="ABC transmembrane type-1" evidence="8">
    <location>
        <begin position="95"/>
        <end position="296"/>
    </location>
</feature>
<keyword evidence="4 7" id="KW-0812">Transmembrane</keyword>
<accession>A0A6I2U6A7</accession>
<dbReference type="PANTHER" id="PTHR43163:SF6">
    <property type="entry name" value="DIPEPTIDE TRANSPORT SYSTEM PERMEASE PROTEIN DPPB-RELATED"/>
    <property type="match status" value="1"/>
</dbReference>
<feature type="transmembrane region" description="Helical" evidence="7">
    <location>
        <begin position="273"/>
        <end position="296"/>
    </location>
</feature>
<feature type="transmembrane region" description="Helical" evidence="7">
    <location>
        <begin position="228"/>
        <end position="253"/>
    </location>
</feature>
<feature type="transmembrane region" description="Helical" evidence="7">
    <location>
        <begin position="97"/>
        <end position="119"/>
    </location>
</feature>
<evidence type="ECO:0000313" key="10">
    <source>
        <dbReference type="Proteomes" id="UP000431913"/>
    </source>
</evidence>